<feature type="domain" description="DUF1559" evidence="1">
    <location>
        <begin position="35"/>
        <end position="381"/>
    </location>
</feature>
<evidence type="ECO:0000259" key="1">
    <source>
        <dbReference type="Pfam" id="PF07596"/>
    </source>
</evidence>
<dbReference type="KEGG" id="tpla:ElP_38050"/>
<keyword evidence="3" id="KW-1185">Reference proteome</keyword>
<dbReference type="AlphaFoldDB" id="A0A518H4Z9"/>
<accession>A0A518H4Z9</accession>
<dbReference type="Pfam" id="PF07596">
    <property type="entry name" value="SBP_bac_10"/>
    <property type="match status" value="1"/>
</dbReference>
<protein>
    <recommendedName>
        <fullName evidence="1">DUF1559 domain-containing protein</fullName>
    </recommendedName>
</protein>
<dbReference type="PANTHER" id="PTHR30093:SF2">
    <property type="entry name" value="TYPE II SECRETION SYSTEM PROTEIN H"/>
    <property type="match status" value="1"/>
</dbReference>
<dbReference type="SUPFAM" id="SSF54523">
    <property type="entry name" value="Pili subunits"/>
    <property type="match status" value="1"/>
</dbReference>
<dbReference type="RefSeq" id="WP_145271803.1">
    <property type="nucleotide sequence ID" value="NZ_CP036426.1"/>
</dbReference>
<organism evidence="2 3">
    <name type="scientific">Tautonia plasticadhaerens</name>
    <dbReference type="NCBI Taxonomy" id="2527974"/>
    <lineage>
        <taxon>Bacteria</taxon>
        <taxon>Pseudomonadati</taxon>
        <taxon>Planctomycetota</taxon>
        <taxon>Planctomycetia</taxon>
        <taxon>Isosphaerales</taxon>
        <taxon>Isosphaeraceae</taxon>
        <taxon>Tautonia</taxon>
    </lineage>
</organism>
<dbReference type="InterPro" id="IPR012902">
    <property type="entry name" value="N_methyl_site"/>
</dbReference>
<dbReference type="PANTHER" id="PTHR30093">
    <property type="entry name" value="GENERAL SECRETION PATHWAY PROTEIN G"/>
    <property type="match status" value="1"/>
</dbReference>
<evidence type="ECO:0000313" key="3">
    <source>
        <dbReference type="Proteomes" id="UP000317835"/>
    </source>
</evidence>
<dbReference type="NCBIfam" id="TIGR04294">
    <property type="entry name" value="pre_pil_HX9DG"/>
    <property type="match status" value="1"/>
</dbReference>
<evidence type="ECO:0000313" key="2">
    <source>
        <dbReference type="EMBL" id="QDV35897.1"/>
    </source>
</evidence>
<dbReference type="Gene3D" id="3.30.700.10">
    <property type="entry name" value="Glycoprotein, Type 4 Pilin"/>
    <property type="match status" value="1"/>
</dbReference>
<dbReference type="InterPro" id="IPR011453">
    <property type="entry name" value="DUF1559"/>
</dbReference>
<dbReference type="NCBIfam" id="TIGR02532">
    <property type="entry name" value="IV_pilin_GFxxxE"/>
    <property type="match status" value="1"/>
</dbReference>
<reference evidence="2 3" key="1">
    <citation type="submission" date="2019-02" db="EMBL/GenBank/DDBJ databases">
        <title>Deep-cultivation of Planctomycetes and their phenomic and genomic characterization uncovers novel biology.</title>
        <authorList>
            <person name="Wiegand S."/>
            <person name="Jogler M."/>
            <person name="Boedeker C."/>
            <person name="Pinto D."/>
            <person name="Vollmers J."/>
            <person name="Rivas-Marin E."/>
            <person name="Kohn T."/>
            <person name="Peeters S.H."/>
            <person name="Heuer A."/>
            <person name="Rast P."/>
            <person name="Oberbeckmann S."/>
            <person name="Bunk B."/>
            <person name="Jeske O."/>
            <person name="Meyerdierks A."/>
            <person name="Storesund J.E."/>
            <person name="Kallscheuer N."/>
            <person name="Luecker S."/>
            <person name="Lage O.M."/>
            <person name="Pohl T."/>
            <person name="Merkel B.J."/>
            <person name="Hornburger P."/>
            <person name="Mueller R.-W."/>
            <person name="Bruemmer F."/>
            <person name="Labrenz M."/>
            <person name="Spormann A.M."/>
            <person name="Op den Camp H."/>
            <person name="Overmann J."/>
            <person name="Amann R."/>
            <person name="Jetten M.S.M."/>
            <person name="Mascher T."/>
            <person name="Medema M.H."/>
            <person name="Devos D.P."/>
            <person name="Kaster A.-K."/>
            <person name="Ovreas L."/>
            <person name="Rohde M."/>
            <person name="Galperin M.Y."/>
            <person name="Jogler C."/>
        </authorList>
    </citation>
    <scope>NUCLEOTIDE SEQUENCE [LARGE SCALE GENOMIC DNA]</scope>
    <source>
        <strain evidence="2 3">ElP</strain>
    </source>
</reference>
<gene>
    <name evidence="2" type="ORF">ElP_38050</name>
</gene>
<dbReference type="OrthoDB" id="269098at2"/>
<dbReference type="Proteomes" id="UP000317835">
    <property type="component" value="Chromosome"/>
</dbReference>
<dbReference type="EMBL" id="CP036426">
    <property type="protein sequence ID" value="QDV35897.1"/>
    <property type="molecule type" value="Genomic_DNA"/>
</dbReference>
<sequence length="413" mass="43488">MSTRRRRPGFTLIELLVVIAIIGVLVGLLLPAVNAAREAGRRTQCLNNQRQLGLAISGFINAKNTFPNSVTWGTTDAQGTEMANFLSNNLARVTPADPTSGLNHDVGPLYSWVVDILPYIEQQSLYNEYNRNRVYYATDTDGGTSNNLTLSSTDIGILTCPNDDTTLANQGNLTYVCNSGFNRAWWTQLGWTADSGGGNTSTTAHMDWSQGDAKKTGLMWPGTLDGGTTNDYKTTIAAVADGLSTTLLITENILAGASVASPFAQGATATGGTPITNWAAAHPNFVAFTASDDVCSGPAGSATCTTVGDLAPFVPTTTTDGKVVDGPGWLRANQLQTFENIGYGRTVLTEGAHPFPNSRHPGVMVVVMCDGSSKVVSETIDGAVFAKILTPGGQSLQPAYKQLPVGQAEITGD</sequence>
<name>A0A518H4Z9_9BACT</name>
<dbReference type="InterPro" id="IPR045584">
    <property type="entry name" value="Pilin-like"/>
</dbReference>
<dbReference type="Pfam" id="PF07963">
    <property type="entry name" value="N_methyl"/>
    <property type="match status" value="1"/>
</dbReference>
<dbReference type="InterPro" id="IPR027558">
    <property type="entry name" value="Pre_pil_HX9DG_C"/>
</dbReference>
<proteinExistence type="predicted"/>